<dbReference type="Proteomes" id="UP000198984">
    <property type="component" value="Unassembled WGS sequence"/>
</dbReference>
<proteinExistence type="predicted"/>
<sequence length="44" mass="5238">MLPDTKISQLISHQIPGLSYVMWQFRLTGPVYEVIHVFTDYTRR</sequence>
<dbReference type="RefSeq" id="WP_262487571.1">
    <property type="nucleotide sequence ID" value="NZ_FOBB01000001.1"/>
</dbReference>
<dbReference type="AlphaFoldDB" id="A0A1H7JFR0"/>
<protein>
    <submittedName>
        <fullName evidence="1">Uncharacterized protein</fullName>
    </submittedName>
</protein>
<name>A0A1H7JFR0_9BACT</name>
<accession>A0A1H7JFR0</accession>
<evidence type="ECO:0000313" key="2">
    <source>
        <dbReference type="Proteomes" id="UP000198984"/>
    </source>
</evidence>
<reference evidence="1 2" key="1">
    <citation type="submission" date="2016-10" db="EMBL/GenBank/DDBJ databases">
        <authorList>
            <person name="de Groot N.N."/>
        </authorList>
    </citation>
    <scope>NUCLEOTIDE SEQUENCE [LARGE SCALE GENOMIC DNA]</scope>
    <source>
        <strain evidence="1 2">DSM 21039</strain>
    </source>
</reference>
<dbReference type="STRING" id="573321.SAMN04488505_101785"/>
<dbReference type="EMBL" id="FOBB01000001">
    <property type="protein sequence ID" value="SEK73306.1"/>
    <property type="molecule type" value="Genomic_DNA"/>
</dbReference>
<keyword evidence="2" id="KW-1185">Reference proteome</keyword>
<evidence type="ECO:0000313" key="1">
    <source>
        <dbReference type="EMBL" id="SEK73306.1"/>
    </source>
</evidence>
<gene>
    <name evidence="1" type="ORF">SAMN04488505_101785</name>
</gene>
<organism evidence="1 2">
    <name type="scientific">Chitinophaga rupis</name>
    <dbReference type="NCBI Taxonomy" id="573321"/>
    <lineage>
        <taxon>Bacteria</taxon>
        <taxon>Pseudomonadati</taxon>
        <taxon>Bacteroidota</taxon>
        <taxon>Chitinophagia</taxon>
        <taxon>Chitinophagales</taxon>
        <taxon>Chitinophagaceae</taxon>
        <taxon>Chitinophaga</taxon>
    </lineage>
</organism>